<protein>
    <submittedName>
        <fullName evidence="2">Allantoinase</fullName>
        <ecNumber evidence="2">3.5.2.5</ecNumber>
    </submittedName>
</protein>
<dbReference type="Gene3D" id="2.30.40.10">
    <property type="entry name" value="Urease, subunit C, domain 1"/>
    <property type="match status" value="1"/>
</dbReference>
<proteinExistence type="predicted"/>
<dbReference type="GO" id="GO:0006145">
    <property type="term" value="P:purine nucleobase catabolic process"/>
    <property type="evidence" value="ECO:0007669"/>
    <property type="project" value="TreeGrafter"/>
</dbReference>
<evidence type="ECO:0000313" key="3">
    <source>
        <dbReference type="Proteomes" id="UP000523821"/>
    </source>
</evidence>
<evidence type="ECO:0000259" key="1">
    <source>
        <dbReference type="Pfam" id="PF01979"/>
    </source>
</evidence>
<feature type="domain" description="Amidohydrolase-related" evidence="1">
    <location>
        <begin position="50"/>
        <end position="407"/>
    </location>
</feature>
<dbReference type="Pfam" id="PF01979">
    <property type="entry name" value="Amidohydro_1"/>
    <property type="match status" value="1"/>
</dbReference>
<accession>A0A7W9FQG4</accession>
<comment type="caution">
    <text evidence="2">The sequence shown here is derived from an EMBL/GenBank/DDBJ whole genome shotgun (WGS) entry which is preliminary data.</text>
</comment>
<name>A0A7W9FQG4_9HYPH</name>
<sequence length="449" mass="46218">MYDRVVAGRVVLPEGILEGGWVAIADGVVAAVGSGPRPAAAATDDHGAAYVLPGVIDGQTHAGSQTGFPGLAPTTRAAVRGGVTTIVDMPYDEPDPTTTAAVLARKAEAVATYAVCDVALYGTVPPEPDRADIAALIEGGVCAFKISAFEAHPARFPRIGNAAALALLEAVAPSGLPVGLHNEDQEIVRAATARHRAEGKTGPEFHSPSRPEVAELVATANFLELGAATGAHVHIVHISTPAGFDLVRAYRARGVAATAEMCVHYLHFDADAAMPRLGGRLKVNPPIRGGVREALWRVVETGGATFVSSDHSAWPLSRKAGPTIFDDAAGMPGLDTLLPAFFSDAAARHGADRAAAMTADLLADRPARFFGLVRKGRLAPGLDADIAVLAPGETVHDAAADPHGVGWSAYDGEAFAARPVATYVRGALAFDGRAVTAAEGSGRFVARGN</sequence>
<evidence type="ECO:0000313" key="2">
    <source>
        <dbReference type="EMBL" id="MBB5754975.1"/>
    </source>
</evidence>
<dbReference type="GO" id="GO:0004038">
    <property type="term" value="F:allantoinase activity"/>
    <property type="evidence" value="ECO:0007669"/>
    <property type="project" value="UniProtKB-EC"/>
</dbReference>
<dbReference type="PANTHER" id="PTHR43668:SF4">
    <property type="entry name" value="ALLANTOINASE"/>
    <property type="match status" value="1"/>
</dbReference>
<dbReference type="InterPro" id="IPR006680">
    <property type="entry name" value="Amidohydro-rel"/>
</dbReference>
<keyword evidence="3" id="KW-1185">Reference proteome</keyword>
<dbReference type="EC" id="3.5.2.5" evidence="2"/>
<dbReference type="EMBL" id="JACHOO010000011">
    <property type="protein sequence ID" value="MBB5754975.1"/>
    <property type="molecule type" value="Genomic_DNA"/>
</dbReference>
<dbReference type="GO" id="GO:0005737">
    <property type="term" value="C:cytoplasm"/>
    <property type="evidence" value="ECO:0007669"/>
    <property type="project" value="TreeGrafter"/>
</dbReference>
<dbReference type="Gene3D" id="3.20.20.140">
    <property type="entry name" value="Metal-dependent hydrolases"/>
    <property type="match status" value="1"/>
</dbReference>
<dbReference type="SUPFAM" id="SSF51338">
    <property type="entry name" value="Composite domain of metallo-dependent hydrolases"/>
    <property type="match status" value="1"/>
</dbReference>
<dbReference type="Proteomes" id="UP000523821">
    <property type="component" value="Unassembled WGS sequence"/>
</dbReference>
<gene>
    <name evidence="2" type="ORF">GGQ63_004072</name>
</gene>
<keyword evidence="2" id="KW-0378">Hydrolase</keyword>
<dbReference type="InterPro" id="IPR011059">
    <property type="entry name" value="Metal-dep_hydrolase_composite"/>
</dbReference>
<dbReference type="PANTHER" id="PTHR43668">
    <property type="entry name" value="ALLANTOINASE"/>
    <property type="match status" value="1"/>
</dbReference>
<reference evidence="2 3" key="1">
    <citation type="submission" date="2020-08" db="EMBL/GenBank/DDBJ databases">
        <title>Genomic Encyclopedia of Type Strains, Phase IV (KMG-IV): sequencing the most valuable type-strain genomes for metagenomic binning, comparative biology and taxonomic classification.</title>
        <authorList>
            <person name="Goeker M."/>
        </authorList>
    </citation>
    <scope>NUCLEOTIDE SEQUENCE [LARGE SCALE GENOMIC DNA]</scope>
    <source>
        <strain evidence="2 3">DSM 16268</strain>
    </source>
</reference>
<dbReference type="InterPro" id="IPR032466">
    <property type="entry name" value="Metal_Hydrolase"/>
</dbReference>
<organism evidence="2 3">
    <name type="scientific">Prosthecomicrobium pneumaticum</name>
    <dbReference type="NCBI Taxonomy" id="81895"/>
    <lineage>
        <taxon>Bacteria</taxon>
        <taxon>Pseudomonadati</taxon>
        <taxon>Pseudomonadota</taxon>
        <taxon>Alphaproteobacteria</taxon>
        <taxon>Hyphomicrobiales</taxon>
        <taxon>Kaistiaceae</taxon>
        <taxon>Prosthecomicrobium</taxon>
    </lineage>
</organism>
<dbReference type="InterPro" id="IPR050138">
    <property type="entry name" value="DHOase/Allantoinase_Hydrolase"/>
</dbReference>
<dbReference type="AlphaFoldDB" id="A0A7W9FQG4"/>
<dbReference type="SUPFAM" id="SSF51556">
    <property type="entry name" value="Metallo-dependent hydrolases"/>
    <property type="match status" value="1"/>
</dbReference>
<dbReference type="RefSeq" id="WP_183858407.1">
    <property type="nucleotide sequence ID" value="NZ_JACHOO010000011.1"/>
</dbReference>